<reference evidence="5 6" key="1">
    <citation type="journal article" date="2016" name="J. Biotechnol.">
        <title>First complete genome sequence of a species in the genus Microterricola, an extremophilic cold active enzyme producing bacterial strain ERGS5:02 isolated from Sikkim Himalaya.</title>
        <authorList>
            <person name="Himanshu"/>
            <person name="Swarnkar M.K."/>
            <person name="Singh D."/>
            <person name="Kumar R."/>
        </authorList>
    </citation>
    <scope>NUCLEOTIDE SEQUENCE [LARGE SCALE GENOMIC DNA]</scope>
    <source>
        <strain evidence="5 6">ERGS5:02</strain>
    </source>
</reference>
<evidence type="ECO:0000256" key="4">
    <source>
        <dbReference type="ARBA" id="ARBA00023163"/>
    </source>
</evidence>
<dbReference type="Gene3D" id="1.10.10.10">
    <property type="entry name" value="Winged helix-like DNA-binding domain superfamily/Winged helix DNA-binding domain"/>
    <property type="match status" value="1"/>
</dbReference>
<dbReference type="GO" id="GO:0003677">
    <property type="term" value="F:DNA binding"/>
    <property type="evidence" value="ECO:0007669"/>
    <property type="project" value="UniProtKB-KW"/>
</dbReference>
<evidence type="ECO:0000256" key="1">
    <source>
        <dbReference type="ARBA" id="ARBA00011046"/>
    </source>
</evidence>
<reference evidence="6" key="2">
    <citation type="submission" date="2016-01" db="EMBL/GenBank/DDBJ databases">
        <title>First complete genome sequence of a species in the genus Microterricola, an extremophilic cold active enzyme producing strain ERGS5:02 isolated from Sikkim Himalaya.</title>
        <authorList>
            <person name="Kumar R."/>
            <person name="Singh D."/>
            <person name="Swarnkar M.K."/>
        </authorList>
    </citation>
    <scope>NUCLEOTIDE SEQUENCE [LARGE SCALE GENOMIC DNA]</scope>
    <source>
        <strain evidence="6">ERGS5:02</strain>
    </source>
</reference>
<dbReference type="Gene3D" id="6.10.140.850">
    <property type="match status" value="1"/>
</dbReference>
<dbReference type="Proteomes" id="UP000058305">
    <property type="component" value="Chromosome"/>
</dbReference>
<protein>
    <submittedName>
        <fullName evidence="5">Transcriptional regulator</fullName>
    </submittedName>
</protein>
<accession>A0A0X8E3F4</accession>
<sequence>MNTLGVLERSIMNALWDASEGLSAPELGDRLLNANAEAPRKEHAKTTLLTVLSRLEAKGFVARSRVERPHRYFAVNSREEHTANLMHQVLELAPDRDAALARFVGQVSASEAETLRELLGSRTPS</sequence>
<evidence type="ECO:0000313" key="5">
    <source>
        <dbReference type="EMBL" id="AMB58693.1"/>
    </source>
</evidence>
<dbReference type="Pfam" id="PF03965">
    <property type="entry name" value="Penicillinase_R"/>
    <property type="match status" value="1"/>
</dbReference>
<dbReference type="InterPro" id="IPR036390">
    <property type="entry name" value="WH_DNA-bd_sf"/>
</dbReference>
<dbReference type="SUPFAM" id="SSF46785">
    <property type="entry name" value="Winged helix' DNA-binding domain"/>
    <property type="match status" value="1"/>
</dbReference>
<dbReference type="OrthoDB" id="9813987at2"/>
<organism evidence="5 6">
    <name type="scientific">Microterricola viridarii</name>
    <dbReference type="NCBI Taxonomy" id="412690"/>
    <lineage>
        <taxon>Bacteria</taxon>
        <taxon>Bacillati</taxon>
        <taxon>Actinomycetota</taxon>
        <taxon>Actinomycetes</taxon>
        <taxon>Micrococcales</taxon>
        <taxon>Microbacteriaceae</taxon>
        <taxon>Microterricola</taxon>
    </lineage>
</organism>
<proteinExistence type="inferred from homology"/>
<dbReference type="RefSeq" id="WP_067227393.1">
    <property type="nucleotide sequence ID" value="NZ_CP014145.1"/>
</dbReference>
<keyword evidence="2" id="KW-0805">Transcription regulation</keyword>
<comment type="similarity">
    <text evidence="1">Belongs to the BlaI transcriptional regulatory family.</text>
</comment>
<evidence type="ECO:0000256" key="2">
    <source>
        <dbReference type="ARBA" id="ARBA00023015"/>
    </source>
</evidence>
<dbReference type="AlphaFoldDB" id="A0A0X8E3F4"/>
<name>A0A0X8E3F4_9MICO</name>
<gene>
    <name evidence="5" type="ORF">AWU67_07250</name>
</gene>
<keyword evidence="6" id="KW-1185">Reference proteome</keyword>
<evidence type="ECO:0000256" key="3">
    <source>
        <dbReference type="ARBA" id="ARBA00023125"/>
    </source>
</evidence>
<dbReference type="InterPro" id="IPR036388">
    <property type="entry name" value="WH-like_DNA-bd_sf"/>
</dbReference>
<keyword evidence="3" id="KW-0238">DNA-binding</keyword>
<keyword evidence="4" id="KW-0804">Transcription</keyword>
<dbReference type="EMBL" id="CP014145">
    <property type="protein sequence ID" value="AMB58693.1"/>
    <property type="molecule type" value="Genomic_DNA"/>
</dbReference>
<evidence type="ECO:0000313" key="6">
    <source>
        <dbReference type="Proteomes" id="UP000058305"/>
    </source>
</evidence>
<dbReference type="InterPro" id="IPR005650">
    <property type="entry name" value="BlaI_family"/>
</dbReference>
<dbReference type="KEGG" id="mvd:AWU67_07250"/>
<dbReference type="GO" id="GO:0045892">
    <property type="term" value="P:negative regulation of DNA-templated transcription"/>
    <property type="evidence" value="ECO:0007669"/>
    <property type="project" value="InterPro"/>
</dbReference>